<evidence type="ECO:0000256" key="4">
    <source>
        <dbReference type="ARBA" id="ARBA00022525"/>
    </source>
</evidence>
<dbReference type="AlphaFoldDB" id="A0AAD4XBF9"/>
<keyword evidence="7" id="KW-0961">Cell wall biogenesis/degradation</keyword>
<dbReference type="GO" id="GO:0004650">
    <property type="term" value="F:polygalacturonase activity"/>
    <property type="evidence" value="ECO:0007669"/>
    <property type="project" value="InterPro"/>
</dbReference>
<dbReference type="SUPFAM" id="SSF51126">
    <property type="entry name" value="Pectin lyase-like"/>
    <property type="match status" value="1"/>
</dbReference>
<dbReference type="InterPro" id="IPR012334">
    <property type="entry name" value="Pectin_lyas_fold"/>
</dbReference>
<evidence type="ECO:0000256" key="7">
    <source>
        <dbReference type="ARBA" id="ARBA00023316"/>
    </source>
</evidence>
<evidence type="ECO:0000256" key="2">
    <source>
        <dbReference type="ARBA" id="ARBA00008834"/>
    </source>
</evidence>
<dbReference type="InterPro" id="IPR011050">
    <property type="entry name" value="Pectin_lyase_fold/virulence"/>
</dbReference>
<dbReference type="Pfam" id="PF00295">
    <property type="entry name" value="Glyco_hydro_28"/>
    <property type="match status" value="1"/>
</dbReference>
<keyword evidence="5 8" id="KW-0378">Hydrolase</keyword>
<evidence type="ECO:0008006" key="11">
    <source>
        <dbReference type="Google" id="ProtNLM"/>
    </source>
</evidence>
<dbReference type="GO" id="GO:0005975">
    <property type="term" value="P:carbohydrate metabolic process"/>
    <property type="evidence" value="ECO:0007669"/>
    <property type="project" value="InterPro"/>
</dbReference>
<dbReference type="GO" id="GO:0071555">
    <property type="term" value="P:cell wall organization"/>
    <property type="evidence" value="ECO:0007669"/>
    <property type="project" value="UniProtKB-KW"/>
</dbReference>
<dbReference type="Gene3D" id="2.160.20.10">
    <property type="entry name" value="Single-stranded right-handed beta-helix, Pectin lyase-like"/>
    <property type="match status" value="1"/>
</dbReference>
<evidence type="ECO:0000256" key="8">
    <source>
        <dbReference type="RuleBase" id="RU361169"/>
    </source>
</evidence>
<keyword evidence="4" id="KW-0964">Secreted</keyword>
<organism evidence="9 10">
    <name type="scientific">Papaver atlanticum</name>
    <dbReference type="NCBI Taxonomy" id="357466"/>
    <lineage>
        <taxon>Eukaryota</taxon>
        <taxon>Viridiplantae</taxon>
        <taxon>Streptophyta</taxon>
        <taxon>Embryophyta</taxon>
        <taxon>Tracheophyta</taxon>
        <taxon>Spermatophyta</taxon>
        <taxon>Magnoliopsida</taxon>
        <taxon>Ranunculales</taxon>
        <taxon>Papaveraceae</taxon>
        <taxon>Papaveroideae</taxon>
        <taxon>Papaver</taxon>
    </lineage>
</organism>
<dbReference type="PANTHER" id="PTHR31375">
    <property type="match status" value="1"/>
</dbReference>
<keyword evidence="6 8" id="KW-0326">Glycosidase</keyword>
<evidence type="ECO:0000313" key="10">
    <source>
        <dbReference type="Proteomes" id="UP001202328"/>
    </source>
</evidence>
<dbReference type="InterPro" id="IPR000743">
    <property type="entry name" value="Glyco_hydro_28"/>
</dbReference>
<accession>A0AAD4XBF9</accession>
<comment type="subcellular location">
    <subcellularLocation>
        <location evidence="1">Secreted</location>
        <location evidence="1">Cell wall</location>
    </subcellularLocation>
</comment>
<dbReference type="EMBL" id="JAJJMB010011871">
    <property type="protein sequence ID" value="KAI3896726.1"/>
    <property type="molecule type" value="Genomic_DNA"/>
</dbReference>
<keyword evidence="3" id="KW-0134">Cell wall</keyword>
<comment type="caution">
    <text evidence="9">The sequence shown here is derived from an EMBL/GenBank/DDBJ whole genome shotgun (WGS) entry which is preliminary data.</text>
</comment>
<name>A0AAD4XBF9_9MAGN</name>
<sequence>MHVGKSNNFRVLNSVTCGPGHGISLGMGLEEEGVQNVTVKDVVFTGTQYGVRIKSWGRPSKGFVKGVMFKQAVMNNVHNPILIDQNYCSRNEGCPSQVCKHYINILGSKIWCMYLL</sequence>
<evidence type="ECO:0000256" key="3">
    <source>
        <dbReference type="ARBA" id="ARBA00022512"/>
    </source>
</evidence>
<reference evidence="9" key="1">
    <citation type="submission" date="2022-04" db="EMBL/GenBank/DDBJ databases">
        <title>A functionally conserved STORR gene fusion in Papaver species that diverged 16.8 million years ago.</title>
        <authorList>
            <person name="Catania T."/>
        </authorList>
    </citation>
    <scope>NUCLEOTIDE SEQUENCE</scope>
    <source>
        <strain evidence="9">S-188037</strain>
    </source>
</reference>
<dbReference type="Proteomes" id="UP001202328">
    <property type="component" value="Unassembled WGS sequence"/>
</dbReference>
<evidence type="ECO:0000256" key="6">
    <source>
        <dbReference type="ARBA" id="ARBA00023295"/>
    </source>
</evidence>
<dbReference type="PROSITE" id="PS00626">
    <property type="entry name" value="RCC1_2"/>
    <property type="match status" value="1"/>
</dbReference>
<evidence type="ECO:0000256" key="5">
    <source>
        <dbReference type="ARBA" id="ARBA00022801"/>
    </source>
</evidence>
<dbReference type="InterPro" id="IPR000408">
    <property type="entry name" value="Reg_chr_condens"/>
</dbReference>
<keyword evidence="10" id="KW-1185">Reference proteome</keyword>
<gene>
    <name evidence="9" type="ORF">MKW98_009579</name>
</gene>
<proteinExistence type="inferred from homology"/>
<evidence type="ECO:0000313" key="9">
    <source>
        <dbReference type="EMBL" id="KAI3896726.1"/>
    </source>
</evidence>
<comment type="similarity">
    <text evidence="2 8">Belongs to the glycosyl hydrolase 28 family.</text>
</comment>
<protein>
    <recommendedName>
        <fullName evidence="11">Polygalacturonase</fullName>
    </recommendedName>
</protein>
<evidence type="ECO:0000256" key="1">
    <source>
        <dbReference type="ARBA" id="ARBA00004191"/>
    </source>
</evidence>